<feature type="non-terminal residue" evidence="1">
    <location>
        <position position="35"/>
    </location>
</feature>
<proteinExistence type="predicted"/>
<dbReference type="EMBL" id="BKCJ011423869">
    <property type="protein sequence ID" value="GFD32402.1"/>
    <property type="molecule type" value="Genomic_DNA"/>
</dbReference>
<reference evidence="1" key="1">
    <citation type="journal article" date="2019" name="Sci. Rep.">
        <title>Draft genome of Tanacetum cinerariifolium, the natural source of mosquito coil.</title>
        <authorList>
            <person name="Yamashiro T."/>
            <person name="Shiraishi A."/>
            <person name="Satake H."/>
            <person name="Nakayama K."/>
        </authorList>
    </citation>
    <scope>NUCLEOTIDE SEQUENCE</scope>
</reference>
<organism evidence="1">
    <name type="scientific">Tanacetum cinerariifolium</name>
    <name type="common">Dalmatian daisy</name>
    <name type="synonym">Chrysanthemum cinerariifolium</name>
    <dbReference type="NCBI Taxonomy" id="118510"/>
    <lineage>
        <taxon>Eukaryota</taxon>
        <taxon>Viridiplantae</taxon>
        <taxon>Streptophyta</taxon>
        <taxon>Embryophyta</taxon>
        <taxon>Tracheophyta</taxon>
        <taxon>Spermatophyta</taxon>
        <taxon>Magnoliopsida</taxon>
        <taxon>eudicotyledons</taxon>
        <taxon>Gunneridae</taxon>
        <taxon>Pentapetalae</taxon>
        <taxon>asterids</taxon>
        <taxon>campanulids</taxon>
        <taxon>Asterales</taxon>
        <taxon>Asteraceae</taxon>
        <taxon>Asteroideae</taxon>
        <taxon>Anthemideae</taxon>
        <taxon>Anthemidinae</taxon>
        <taxon>Tanacetum</taxon>
    </lineage>
</organism>
<protein>
    <submittedName>
        <fullName evidence="1">Uncharacterized protein</fullName>
    </submittedName>
</protein>
<name>A0A699VAF8_TANCI</name>
<sequence>GRMITEMDQDADVVLEDDKEVVDEAKEVAEDAKVD</sequence>
<gene>
    <name evidence="1" type="ORF">Tci_904371</name>
</gene>
<feature type="non-terminal residue" evidence="1">
    <location>
        <position position="1"/>
    </location>
</feature>
<dbReference type="AlphaFoldDB" id="A0A699VAF8"/>
<accession>A0A699VAF8</accession>
<comment type="caution">
    <text evidence="1">The sequence shown here is derived from an EMBL/GenBank/DDBJ whole genome shotgun (WGS) entry which is preliminary data.</text>
</comment>
<evidence type="ECO:0000313" key="1">
    <source>
        <dbReference type="EMBL" id="GFD32402.1"/>
    </source>
</evidence>